<evidence type="ECO:0000256" key="5">
    <source>
        <dbReference type="ARBA" id="ARBA00023125"/>
    </source>
</evidence>
<dbReference type="SUPFAM" id="SSF46946">
    <property type="entry name" value="S13-like H2TH domain"/>
    <property type="match status" value="1"/>
</dbReference>
<dbReference type="CDD" id="cd08972">
    <property type="entry name" value="PF_Nei_N"/>
    <property type="match status" value="1"/>
</dbReference>
<evidence type="ECO:0000256" key="1">
    <source>
        <dbReference type="ARBA" id="ARBA00001668"/>
    </source>
</evidence>
<dbReference type="InterPro" id="IPR015886">
    <property type="entry name" value="H2TH_FPG"/>
</dbReference>
<evidence type="ECO:0000256" key="6">
    <source>
        <dbReference type="ARBA" id="ARBA00023204"/>
    </source>
</evidence>
<evidence type="ECO:0000313" key="12">
    <source>
        <dbReference type="EMBL" id="KAK3203914.1"/>
    </source>
</evidence>
<feature type="compositionally biased region" description="Basic and acidic residues" evidence="10">
    <location>
        <begin position="346"/>
        <end position="356"/>
    </location>
</feature>
<name>A0AAN6REB0_9PLEO</name>
<dbReference type="SUPFAM" id="SSF81624">
    <property type="entry name" value="N-terminal domain of MutM-like DNA repair proteins"/>
    <property type="match status" value="1"/>
</dbReference>
<keyword evidence="8" id="KW-0511">Multifunctional enzyme</keyword>
<evidence type="ECO:0000313" key="13">
    <source>
        <dbReference type="Proteomes" id="UP001280581"/>
    </source>
</evidence>
<evidence type="ECO:0000256" key="8">
    <source>
        <dbReference type="ARBA" id="ARBA00023268"/>
    </source>
</evidence>
<dbReference type="Pfam" id="PF01149">
    <property type="entry name" value="Fapy_DNA_glyco"/>
    <property type="match status" value="1"/>
</dbReference>
<dbReference type="GO" id="GO:0006284">
    <property type="term" value="P:base-excision repair"/>
    <property type="evidence" value="ECO:0007669"/>
    <property type="project" value="InterPro"/>
</dbReference>
<evidence type="ECO:0000256" key="7">
    <source>
        <dbReference type="ARBA" id="ARBA00023239"/>
    </source>
</evidence>
<evidence type="ECO:0000256" key="9">
    <source>
        <dbReference type="ARBA" id="ARBA00023295"/>
    </source>
</evidence>
<keyword evidence="5" id="KW-0238">DNA-binding</keyword>
<keyword evidence="7" id="KW-0456">Lyase</keyword>
<accession>A0AAN6REB0</accession>
<reference evidence="12 13" key="1">
    <citation type="submission" date="2021-02" db="EMBL/GenBank/DDBJ databases">
        <title>Genome assembly of Pseudopithomyces chartarum.</title>
        <authorList>
            <person name="Jauregui R."/>
            <person name="Singh J."/>
            <person name="Voisey C."/>
        </authorList>
    </citation>
    <scope>NUCLEOTIDE SEQUENCE [LARGE SCALE GENOMIC DNA]</scope>
    <source>
        <strain evidence="12 13">AGR01</strain>
    </source>
</reference>
<evidence type="ECO:0000256" key="4">
    <source>
        <dbReference type="ARBA" id="ARBA00022801"/>
    </source>
</evidence>
<comment type="caution">
    <text evidence="12">The sequence shown here is derived from an EMBL/GenBank/DDBJ whole genome shotgun (WGS) entry which is preliminary data.</text>
</comment>
<dbReference type="GO" id="GO:0005634">
    <property type="term" value="C:nucleus"/>
    <property type="evidence" value="ECO:0007669"/>
    <property type="project" value="TreeGrafter"/>
</dbReference>
<evidence type="ECO:0000259" key="11">
    <source>
        <dbReference type="PROSITE" id="PS51068"/>
    </source>
</evidence>
<dbReference type="InterPro" id="IPR012319">
    <property type="entry name" value="FPG_cat"/>
</dbReference>
<dbReference type="Gene3D" id="1.10.8.50">
    <property type="match status" value="1"/>
</dbReference>
<dbReference type="InterPro" id="IPR010979">
    <property type="entry name" value="Ribosomal_uS13-like_H2TH"/>
</dbReference>
<keyword evidence="13" id="KW-1185">Reference proteome</keyword>
<dbReference type="SMART" id="SM01232">
    <property type="entry name" value="H2TH"/>
    <property type="match status" value="1"/>
</dbReference>
<evidence type="ECO:0000256" key="2">
    <source>
        <dbReference type="ARBA" id="ARBA00009409"/>
    </source>
</evidence>
<dbReference type="Gene3D" id="3.20.190.10">
    <property type="entry name" value="MutM-like, N-terminal"/>
    <property type="match status" value="1"/>
</dbReference>
<dbReference type="GO" id="GO:0016829">
    <property type="term" value="F:lyase activity"/>
    <property type="evidence" value="ECO:0007669"/>
    <property type="project" value="UniProtKB-KW"/>
</dbReference>
<dbReference type="PROSITE" id="PS51068">
    <property type="entry name" value="FPG_CAT"/>
    <property type="match status" value="1"/>
</dbReference>
<dbReference type="FunFam" id="1.10.8.50:FF:000009">
    <property type="entry name" value="Formamidopyrimidine-DNA glycosylase"/>
    <property type="match status" value="1"/>
</dbReference>
<dbReference type="PANTHER" id="PTHR22993:SF9">
    <property type="entry name" value="FORMAMIDOPYRIMIDINE-DNA GLYCOSYLASE"/>
    <property type="match status" value="1"/>
</dbReference>
<feature type="non-terminal residue" evidence="12">
    <location>
        <position position="1"/>
    </location>
</feature>
<keyword evidence="4" id="KW-0378">Hydrolase</keyword>
<dbReference type="GO" id="GO:0008534">
    <property type="term" value="F:oxidized purine nucleobase lesion DNA N-glycosylase activity"/>
    <property type="evidence" value="ECO:0007669"/>
    <property type="project" value="UniProtKB-EC"/>
</dbReference>
<feature type="compositionally biased region" description="Polar residues" evidence="10">
    <location>
        <begin position="375"/>
        <end position="384"/>
    </location>
</feature>
<dbReference type="AlphaFoldDB" id="A0AAN6REB0"/>
<feature type="compositionally biased region" description="Basic residues" evidence="10">
    <location>
        <begin position="311"/>
        <end position="321"/>
    </location>
</feature>
<feature type="region of interest" description="Disordered" evidence="10">
    <location>
        <begin position="291"/>
        <end position="407"/>
    </location>
</feature>
<evidence type="ECO:0000256" key="3">
    <source>
        <dbReference type="ARBA" id="ARBA00022763"/>
    </source>
</evidence>
<comment type="catalytic activity">
    <reaction evidence="1">
        <text>Hydrolysis of DNA containing ring-opened 7-methylguanine residues, releasing 2,6-diamino-4-hydroxy-5-(N-methyl)formamidopyrimidine.</text>
        <dbReference type="EC" id="3.2.2.23"/>
    </reaction>
</comment>
<dbReference type="GO" id="GO:0008270">
    <property type="term" value="F:zinc ion binding"/>
    <property type="evidence" value="ECO:0007669"/>
    <property type="project" value="InterPro"/>
</dbReference>
<dbReference type="Proteomes" id="UP001280581">
    <property type="component" value="Unassembled WGS sequence"/>
</dbReference>
<dbReference type="GO" id="GO:0003684">
    <property type="term" value="F:damaged DNA binding"/>
    <property type="evidence" value="ECO:0007669"/>
    <property type="project" value="InterPro"/>
</dbReference>
<keyword evidence="9" id="KW-0326">Glycosidase</keyword>
<dbReference type="PANTHER" id="PTHR22993">
    <property type="entry name" value="FORMAMIDOPYRIMIDINE-DNA GLYCOSYLASE"/>
    <property type="match status" value="1"/>
</dbReference>
<dbReference type="GO" id="GO:0003906">
    <property type="term" value="F:DNA-(apurinic or apyrimidinic site) endonuclease activity"/>
    <property type="evidence" value="ECO:0007669"/>
    <property type="project" value="InterPro"/>
</dbReference>
<gene>
    <name evidence="12" type="ORF">GRF29_106g982784</name>
</gene>
<dbReference type="Pfam" id="PF06831">
    <property type="entry name" value="H2TH"/>
    <property type="match status" value="1"/>
</dbReference>
<dbReference type="EMBL" id="WVTA01000010">
    <property type="protein sequence ID" value="KAK3203914.1"/>
    <property type="molecule type" value="Genomic_DNA"/>
</dbReference>
<organism evidence="12 13">
    <name type="scientific">Pseudopithomyces chartarum</name>
    <dbReference type="NCBI Taxonomy" id="1892770"/>
    <lineage>
        <taxon>Eukaryota</taxon>
        <taxon>Fungi</taxon>
        <taxon>Dikarya</taxon>
        <taxon>Ascomycota</taxon>
        <taxon>Pezizomycotina</taxon>
        <taxon>Dothideomycetes</taxon>
        <taxon>Pleosporomycetidae</taxon>
        <taxon>Pleosporales</taxon>
        <taxon>Massarineae</taxon>
        <taxon>Didymosphaeriaceae</taxon>
        <taxon>Pseudopithomyces</taxon>
    </lineage>
</organism>
<dbReference type="InterPro" id="IPR035937">
    <property type="entry name" value="FPG_N"/>
</dbReference>
<feature type="domain" description="Formamidopyrimidine-DNA glycosylase catalytic" evidence="11">
    <location>
        <begin position="1"/>
        <end position="129"/>
    </location>
</feature>
<evidence type="ECO:0000256" key="10">
    <source>
        <dbReference type="SAM" id="MobiDB-lite"/>
    </source>
</evidence>
<protein>
    <recommendedName>
        <fullName evidence="11">Formamidopyrimidine-DNA glycosylase catalytic domain-containing protein</fullName>
    </recommendedName>
</protein>
<comment type="similarity">
    <text evidence="2">Belongs to the FPG family.</text>
</comment>
<sequence>IAEVARIVHYLKKYAIGRVIKAVKTQEDTIVYGKVGTSASEFEKAMAGRKIVDAKQQGKYFWLEMDSAPHPLMHFGMSGWMKFSNDDTAYYRPAKQDEPEWPPKYWKFVLELDGASECQIAFVDARRLARIRLIHAKAENMRNTSPLKENGPDPVLDKDILTVEWLSNKLKSKKVPVKALLLDQANISGIGNWVGDEIMYQARLHPEQYSNTFSDAQVKKLHDAMMYVCDTAVEALAESDKFPKDWLMKHRWGKGKKDGGKLPNGDKITFLKVGGRTSAIVPSVQKKTGAVAGDVSGDLDGTEDEKEGSKPKKATKRKTKTKHEEEDSDKSEEKLPVSTKRGRGRRAAEQPVKDEAGESEEGGEETLKAKKRKTSANVASQNKGSVEKTNEVEAVNGRRRSSRTSRG</sequence>
<proteinExistence type="inferred from homology"/>
<dbReference type="SMART" id="SM00898">
    <property type="entry name" value="Fapy_DNA_glyco"/>
    <property type="match status" value="1"/>
</dbReference>
<keyword evidence="6" id="KW-0234">DNA repair</keyword>
<feature type="compositionally biased region" description="Basic residues" evidence="10">
    <location>
        <begin position="397"/>
        <end position="407"/>
    </location>
</feature>
<keyword evidence="3" id="KW-0227">DNA damage</keyword>